<dbReference type="STRING" id="145854.GA0074692_2823"/>
<dbReference type="InterPro" id="IPR029032">
    <property type="entry name" value="AhpD-like"/>
</dbReference>
<keyword evidence="2" id="KW-1185">Reference proteome</keyword>
<gene>
    <name evidence="1" type="ORF">GA0074692_2823</name>
</gene>
<organism evidence="1 2">
    <name type="scientific">Micromonospora pallida</name>
    <dbReference type="NCBI Taxonomy" id="145854"/>
    <lineage>
        <taxon>Bacteria</taxon>
        <taxon>Bacillati</taxon>
        <taxon>Actinomycetota</taxon>
        <taxon>Actinomycetes</taxon>
        <taxon>Micromonosporales</taxon>
        <taxon>Micromonosporaceae</taxon>
        <taxon>Micromonospora</taxon>
    </lineage>
</organism>
<accession>A0A1C6SK19</accession>
<evidence type="ECO:0000313" key="1">
    <source>
        <dbReference type="EMBL" id="SCL29910.1"/>
    </source>
</evidence>
<dbReference type="EMBL" id="FMHW01000002">
    <property type="protein sequence ID" value="SCL29910.1"/>
    <property type="molecule type" value="Genomic_DNA"/>
</dbReference>
<reference evidence="2" key="1">
    <citation type="submission" date="2016-06" db="EMBL/GenBank/DDBJ databases">
        <authorList>
            <person name="Varghese N."/>
            <person name="Submissions Spin"/>
        </authorList>
    </citation>
    <scope>NUCLEOTIDE SEQUENCE [LARGE SCALE GENOMIC DNA]</scope>
    <source>
        <strain evidence="2">DSM 43817</strain>
    </source>
</reference>
<dbReference type="OrthoDB" id="8718286at2"/>
<dbReference type="RefSeq" id="WP_091644541.1">
    <property type="nucleotide sequence ID" value="NZ_FMHW01000002.1"/>
</dbReference>
<dbReference type="NCBIfam" id="TIGR04029">
    <property type="entry name" value="CMD_Avi_7170"/>
    <property type="match status" value="1"/>
</dbReference>
<dbReference type="Proteomes" id="UP000198959">
    <property type="component" value="Unassembled WGS sequence"/>
</dbReference>
<evidence type="ECO:0000313" key="2">
    <source>
        <dbReference type="Proteomes" id="UP000198959"/>
    </source>
</evidence>
<dbReference type="SUPFAM" id="SSF69118">
    <property type="entry name" value="AhpD-like"/>
    <property type="match status" value="1"/>
</dbReference>
<dbReference type="InterPro" id="IPR023982">
    <property type="entry name" value="CHP04029_CMD-like"/>
</dbReference>
<dbReference type="Gene3D" id="1.20.1290.10">
    <property type="entry name" value="AhpD-like"/>
    <property type="match status" value="1"/>
</dbReference>
<dbReference type="AlphaFoldDB" id="A0A1C6SK19"/>
<sequence>MSASTDFDVVDHLVGVRPDDRISAIRDNRPEAREHLQGSFRAFFEPRDDSQFTLRERFAVAAFVACLHGVDAATRFYTDRLLDSGEGSATLLTVVLAESRRGATEGPYGQFRLELTGESTTGSEYVIDSVGSVDVLGERLVAALEHTHLLVFHPQDASRARLQALLDAGWSTTGIVSLSQLVAFLTFQIRVVQGLQALRASREGDLS</sequence>
<proteinExistence type="predicted"/>
<protein>
    <submittedName>
        <fullName evidence="1">CMD domain protein, Avi_7170 family</fullName>
    </submittedName>
</protein>
<name>A0A1C6SK19_9ACTN</name>